<reference evidence="2" key="1">
    <citation type="submission" date="2014-05" db="EMBL/GenBank/DDBJ databases">
        <title>ATOL: Assembling a taxonomically balanced genome-scale reconstruction of the evolutionary history of the Enterobacteriaceae.</title>
        <authorList>
            <person name="Plunkett G. III"/>
            <person name="Neeno-Eckwall E.C."/>
            <person name="Glasner J.D."/>
            <person name="Perna N.T."/>
        </authorList>
    </citation>
    <scope>NUCLEOTIDE SEQUENCE [LARGE SCALE GENOMIC DNA]</scope>
    <source>
        <strain evidence="2">ATCC 49490</strain>
    </source>
</reference>
<protein>
    <submittedName>
        <fullName evidence="1">Uncharacterized protein</fullName>
    </submittedName>
</protein>
<keyword evidence="2" id="KW-1185">Reference proteome</keyword>
<comment type="caution">
    <text evidence="1">The sequence shown here is derived from an EMBL/GenBank/DDBJ whole genome shotgun (WGS) entry which is preliminary data.</text>
</comment>
<gene>
    <name evidence="1" type="ORF">GTGU_04820</name>
</gene>
<dbReference type="EMBL" id="JMTB01000265">
    <property type="protein sequence ID" value="KFB90659.1"/>
    <property type="molecule type" value="Genomic_DNA"/>
</dbReference>
<evidence type="ECO:0000313" key="1">
    <source>
        <dbReference type="EMBL" id="KFB90659.1"/>
    </source>
</evidence>
<name>A0A084YZL5_9ENTR</name>
<evidence type="ECO:0000313" key="2">
    <source>
        <dbReference type="Proteomes" id="UP000028630"/>
    </source>
</evidence>
<accession>A0A084YZL5</accession>
<feature type="non-terminal residue" evidence="1">
    <location>
        <position position="1"/>
    </location>
</feature>
<sequence length="43" mass="5158">RHVVERVFTLGNTVKRVEDIQETQNENDVIFQNFINQAKRSRK</sequence>
<proteinExistence type="predicted"/>
<organism evidence="1 2">
    <name type="scientific">Trabulsiella guamensis ATCC 49490</name>
    <dbReference type="NCBI Taxonomy" id="1005994"/>
    <lineage>
        <taxon>Bacteria</taxon>
        <taxon>Pseudomonadati</taxon>
        <taxon>Pseudomonadota</taxon>
        <taxon>Gammaproteobacteria</taxon>
        <taxon>Enterobacterales</taxon>
        <taxon>Enterobacteriaceae</taxon>
        <taxon>Trabulsiella</taxon>
    </lineage>
</organism>
<dbReference type="Proteomes" id="UP000028630">
    <property type="component" value="Unassembled WGS sequence"/>
</dbReference>
<dbReference type="AlphaFoldDB" id="A0A084YZL5"/>